<name>A0AAN8FPE7_TRICO</name>
<feature type="transmembrane region" description="Helical" evidence="1">
    <location>
        <begin position="84"/>
        <end position="103"/>
    </location>
</feature>
<keyword evidence="1" id="KW-1133">Transmembrane helix</keyword>
<dbReference type="InterPro" id="IPR015424">
    <property type="entry name" value="PyrdxlP-dep_Trfase"/>
</dbReference>
<reference evidence="2 3" key="1">
    <citation type="submission" date="2019-10" db="EMBL/GenBank/DDBJ databases">
        <title>Assembly and Annotation for the nematode Trichostrongylus colubriformis.</title>
        <authorList>
            <person name="Martin J."/>
        </authorList>
    </citation>
    <scope>NUCLEOTIDE SEQUENCE [LARGE SCALE GENOMIC DNA]</scope>
    <source>
        <strain evidence="2">G859</strain>
        <tissue evidence="2">Whole worm</tissue>
    </source>
</reference>
<evidence type="ECO:0000256" key="1">
    <source>
        <dbReference type="SAM" id="Phobius"/>
    </source>
</evidence>
<dbReference type="SUPFAM" id="SSF53383">
    <property type="entry name" value="PLP-dependent transferases"/>
    <property type="match status" value="1"/>
</dbReference>
<accession>A0AAN8FPE7</accession>
<dbReference type="EMBL" id="WIXE01021812">
    <property type="protein sequence ID" value="KAK5968033.1"/>
    <property type="molecule type" value="Genomic_DNA"/>
</dbReference>
<dbReference type="AlphaFoldDB" id="A0AAN8FPE7"/>
<protein>
    <submittedName>
        <fullName evidence="2">Uncharacterized protein</fullName>
    </submittedName>
</protein>
<dbReference type="Proteomes" id="UP001331761">
    <property type="component" value="Unassembled WGS sequence"/>
</dbReference>
<dbReference type="InterPro" id="IPR015422">
    <property type="entry name" value="PyrdxlP-dep_Trfase_small"/>
</dbReference>
<proteinExistence type="predicted"/>
<evidence type="ECO:0000313" key="2">
    <source>
        <dbReference type="EMBL" id="KAK5968033.1"/>
    </source>
</evidence>
<keyword evidence="1" id="KW-0812">Transmembrane</keyword>
<keyword evidence="3" id="KW-1185">Reference proteome</keyword>
<gene>
    <name evidence="2" type="ORF">GCK32_018343</name>
</gene>
<comment type="caution">
    <text evidence="2">The sequence shown here is derived from an EMBL/GenBank/DDBJ whole genome shotgun (WGS) entry which is preliminary data.</text>
</comment>
<organism evidence="2 3">
    <name type="scientific">Trichostrongylus colubriformis</name>
    <name type="common">Black scour worm</name>
    <dbReference type="NCBI Taxonomy" id="6319"/>
    <lineage>
        <taxon>Eukaryota</taxon>
        <taxon>Metazoa</taxon>
        <taxon>Ecdysozoa</taxon>
        <taxon>Nematoda</taxon>
        <taxon>Chromadorea</taxon>
        <taxon>Rhabditida</taxon>
        <taxon>Rhabditina</taxon>
        <taxon>Rhabditomorpha</taxon>
        <taxon>Strongyloidea</taxon>
        <taxon>Trichostrongylidae</taxon>
        <taxon>Trichostrongylus</taxon>
    </lineage>
</organism>
<keyword evidence="1" id="KW-0472">Membrane</keyword>
<dbReference type="Gene3D" id="3.90.1150.10">
    <property type="entry name" value="Aspartate Aminotransferase, domain 1"/>
    <property type="match status" value="1"/>
</dbReference>
<sequence length="111" mass="12913">MIDFRKHLRSQTFAAEISLWQKFCDRGVIMTPGQHVLCPQPGWMRLVFSCSIDELTEGRPLPAETNDTCRRFEIRNHSRSVRKWLCCDGMHIVCVLFISSILFPEKSKSLQ</sequence>
<evidence type="ECO:0000313" key="3">
    <source>
        <dbReference type="Proteomes" id="UP001331761"/>
    </source>
</evidence>